<evidence type="ECO:0000256" key="3">
    <source>
        <dbReference type="ARBA" id="ARBA00022603"/>
    </source>
</evidence>
<evidence type="ECO:0000313" key="10">
    <source>
        <dbReference type="EMBL" id="KFI87213.1"/>
    </source>
</evidence>
<dbReference type="InterPro" id="IPR002052">
    <property type="entry name" value="DNA_methylase_N6_adenine_CS"/>
</dbReference>
<evidence type="ECO:0000256" key="1">
    <source>
        <dbReference type="ARBA" id="ARBA00006594"/>
    </source>
</evidence>
<keyword evidence="11" id="KW-1185">Reference proteome</keyword>
<dbReference type="Proteomes" id="UP000028984">
    <property type="component" value="Unassembled WGS sequence"/>
</dbReference>
<dbReference type="GO" id="GO:0032259">
    <property type="term" value="P:methylation"/>
    <property type="evidence" value="ECO:0007669"/>
    <property type="project" value="UniProtKB-KW"/>
</dbReference>
<dbReference type="STRING" id="1437610.BREU_0240"/>
<sequence>MITGATKSKVDDIWQRMWEGGITNPLEVISQLTYLMFMKSLDDKELEAEQMAQLTGVPATKLTFPQTPEVRHCAGAGSRTCRQSRCSPWSPSRCSVPLKTLHTGNAFAESMEDASFGFNKPKTLERAVSGIDDLLTNVVRDQDDLGDLYEYMLSKLNTAGANGQFRTPKHIRDLMVGLLDPKPGQLIGDPACGTAGFLISAAEWIRAHHGDAMSAEDWNLFEGEQFTGFDTDQTMVRISAMNLLLHGVENPDVRNQDSLSRLNTIRSRFDVILANPPFTGSLDVEDIDDSLKSIVQTKQTELLFVALFLRMLKLGGRCACIVPNGVLFRSNAKAYRELRRELVDHQRLEAIIYMPSGVFKPYSGVSTAILVFTKTDAPNSTDKVWLYNMEHDGFTLDDKRDEDVSHNDIPDILERWAHLDAEDARERTEQSFFVTRDDIVEQDYDFSFNKYVKVEYEKKEYPPTSQLMAELRELNAKFVSGLSALDAMLAKDGE</sequence>
<dbReference type="RefSeq" id="WP_202962214.1">
    <property type="nucleotide sequence ID" value="NZ_JGZK01000003.1"/>
</dbReference>
<dbReference type="InterPro" id="IPR022749">
    <property type="entry name" value="D12N6_MeTrfase_N"/>
</dbReference>
<accession>A0A087CVB3</accession>
<dbReference type="GO" id="GO:0009007">
    <property type="term" value="F:site-specific DNA-methyltransferase (adenine-specific) activity"/>
    <property type="evidence" value="ECO:0007669"/>
    <property type="project" value="UniProtKB-EC"/>
</dbReference>
<evidence type="ECO:0000256" key="6">
    <source>
        <dbReference type="ARBA" id="ARBA00022747"/>
    </source>
</evidence>
<feature type="domain" description="DNA methylase adenine-specific" evidence="8">
    <location>
        <begin position="141"/>
        <end position="459"/>
    </location>
</feature>
<evidence type="ECO:0000259" key="9">
    <source>
        <dbReference type="Pfam" id="PF12161"/>
    </source>
</evidence>
<proteinExistence type="inferred from homology"/>
<dbReference type="CDD" id="cd02440">
    <property type="entry name" value="AdoMet_MTases"/>
    <property type="match status" value="1"/>
</dbReference>
<evidence type="ECO:0000259" key="8">
    <source>
        <dbReference type="Pfam" id="PF02384"/>
    </source>
</evidence>
<dbReference type="Gene3D" id="3.40.50.150">
    <property type="entry name" value="Vaccinia Virus protein VP39"/>
    <property type="match status" value="1"/>
</dbReference>
<dbReference type="PROSITE" id="PS00092">
    <property type="entry name" value="N6_MTASE"/>
    <property type="match status" value="1"/>
</dbReference>
<dbReference type="Pfam" id="PF12161">
    <property type="entry name" value="HsdM_N"/>
    <property type="match status" value="1"/>
</dbReference>
<dbReference type="GO" id="GO:0009307">
    <property type="term" value="P:DNA restriction-modification system"/>
    <property type="evidence" value="ECO:0007669"/>
    <property type="project" value="UniProtKB-KW"/>
</dbReference>
<evidence type="ECO:0000256" key="2">
    <source>
        <dbReference type="ARBA" id="ARBA00011900"/>
    </source>
</evidence>
<dbReference type="InterPro" id="IPR003356">
    <property type="entry name" value="DNA_methylase_A-5"/>
</dbReference>
<gene>
    <name evidence="10" type="ORF">BREU_0240</name>
</gene>
<dbReference type="InterPro" id="IPR051537">
    <property type="entry name" value="DNA_Adenine_Mtase"/>
</dbReference>
<dbReference type="GO" id="GO:0008170">
    <property type="term" value="F:N-methyltransferase activity"/>
    <property type="evidence" value="ECO:0007669"/>
    <property type="project" value="InterPro"/>
</dbReference>
<dbReference type="eggNOG" id="COG0286">
    <property type="taxonomic scope" value="Bacteria"/>
</dbReference>
<dbReference type="PRINTS" id="PR00507">
    <property type="entry name" value="N12N6MTFRASE"/>
</dbReference>
<dbReference type="SUPFAM" id="SSF53335">
    <property type="entry name" value="S-adenosyl-L-methionine-dependent methyltransferases"/>
    <property type="match status" value="1"/>
</dbReference>
<dbReference type="PANTHER" id="PTHR42933">
    <property type="entry name" value="SLR6095 PROTEIN"/>
    <property type="match status" value="1"/>
</dbReference>
<evidence type="ECO:0000313" key="11">
    <source>
        <dbReference type="Proteomes" id="UP000028984"/>
    </source>
</evidence>
<reference evidence="10 11" key="1">
    <citation type="submission" date="2014-03" db="EMBL/GenBank/DDBJ databases">
        <title>Genomics of Bifidobacteria.</title>
        <authorList>
            <person name="Ventura M."/>
            <person name="Milani C."/>
            <person name="Lugli G.A."/>
        </authorList>
    </citation>
    <scope>NUCLEOTIDE SEQUENCE [LARGE SCALE GENOMIC DNA]</scope>
    <source>
        <strain evidence="10 11">DSM 23975</strain>
    </source>
</reference>
<dbReference type="EMBL" id="JGZK01000003">
    <property type="protein sequence ID" value="KFI87213.1"/>
    <property type="molecule type" value="Genomic_DNA"/>
</dbReference>
<evidence type="ECO:0000256" key="4">
    <source>
        <dbReference type="ARBA" id="ARBA00022679"/>
    </source>
</evidence>
<dbReference type="Pfam" id="PF02384">
    <property type="entry name" value="N6_Mtase"/>
    <property type="match status" value="1"/>
</dbReference>
<dbReference type="Gene3D" id="1.20.1260.30">
    <property type="match status" value="1"/>
</dbReference>
<keyword evidence="3 10" id="KW-0489">Methyltransferase</keyword>
<feature type="domain" description="N6 adenine-specific DNA methyltransferase N-terminal" evidence="9">
    <location>
        <begin position="7"/>
        <end position="52"/>
    </location>
</feature>
<keyword evidence="5" id="KW-0949">S-adenosyl-L-methionine</keyword>
<keyword evidence="4 10" id="KW-0808">Transferase</keyword>
<dbReference type="AlphaFoldDB" id="A0A087CVB3"/>
<dbReference type="EC" id="2.1.1.72" evidence="2"/>
<comment type="similarity">
    <text evidence="1">Belongs to the N(4)/N(6)-methyltransferase family.</text>
</comment>
<dbReference type="GO" id="GO:0003677">
    <property type="term" value="F:DNA binding"/>
    <property type="evidence" value="ECO:0007669"/>
    <property type="project" value="InterPro"/>
</dbReference>
<organism evidence="10 11">
    <name type="scientific">Bifidobacterium reuteri DSM 23975</name>
    <dbReference type="NCBI Taxonomy" id="1437610"/>
    <lineage>
        <taxon>Bacteria</taxon>
        <taxon>Bacillati</taxon>
        <taxon>Actinomycetota</taxon>
        <taxon>Actinomycetes</taxon>
        <taxon>Bifidobacteriales</taxon>
        <taxon>Bifidobacteriaceae</taxon>
        <taxon>Bifidobacterium</taxon>
    </lineage>
</organism>
<protein>
    <recommendedName>
        <fullName evidence="2">site-specific DNA-methyltransferase (adenine-specific)</fullName>
        <ecNumber evidence="2">2.1.1.72</ecNumber>
    </recommendedName>
</protein>
<name>A0A087CVB3_9BIFI</name>
<dbReference type="PANTHER" id="PTHR42933:SF3">
    <property type="entry name" value="TYPE I RESTRICTION ENZYME MJAVIII METHYLASE SUBUNIT"/>
    <property type="match status" value="1"/>
</dbReference>
<dbReference type="InterPro" id="IPR029063">
    <property type="entry name" value="SAM-dependent_MTases_sf"/>
</dbReference>
<evidence type="ECO:0000256" key="5">
    <source>
        <dbReference type="ARBA" id="ARBA00022691"/>
    </source>
</evidence>
<evidence type="ECO:0000256" key="7">
    <source>
        <dbReference type="ARBA" id="ARBA00047942"/>
    </source>
</evidence>
<dbReference type="InterPro" id="IPR038333">
    <property type="entry name" value="T1MK-like_N_sf"/>
</dbReference>
<comment type="caution">
    <text evidence="10">The sequence shown here is derived from an EMBL/GenBank/DDBJ whole genome shotgun (WGS) entry which is preliminary data.</text>
</comment>
<keyword evidence="6" id="KW-0680">Restriction system</keyword>
<comment type="catalytic activity">
    <reaction evidence="7">
        <text>a 2'-deoxyadenosine in DNA + S-adenosyl-L-methionine = an N(6)-methyl-2'-deoxyadenosine in DNA + S-adenosyl-L-homocysteine + H(+)</text>
        <dbReference type="Rhea" id="RHEA:15197"/>
        <dbReference type="Rhea" id="RHEA-COMP:12418"/>
        <dbReference type="Rhea" id="RHEA-COMP:12419"/>
        <dbReference type="ChEBI" id="CHEBI:15378"/>
        <dbReference type="ChEBI" id="CHEBI:57856"/>
        <dbReference type="ChEBI" id="CHEBI:59789"/>
        <dbReference type="ChEBI" id="CHEBI:90615"/>
        <dbReference type="ChEBI" id="CHEBI:90616"/>
        <dbReference type="EC" id="2.1.1.72"/>
    </reaction>
</comment>